<dbReference type="InterPro" id="IPR036573">
    <property type="entry name" value="CBM_sf_5/12"/>
</dbReference>
<keyword evidence="3" id="KW-0624">Polysaccharide degradation</keyword>
<evidence type="ECO:0000256" key="2">
    <source>
        <dbReference type="ARBA" id="ARBA00023295"/>
    </source>
</evidence>
<proteinExistence type="predicted"/>
<evidence type="ECO:0000256" key="1">
    <source>
        <dbReference type="ARBA" id="ARBA00022801"/>
    </source>
</evidence>
<dbReference type="CDD" id="cd12214">
    <property type="entry name" value="ChiA1_BD"/>
    <property type="match status" value="1"/>
</dbReference>
<evidence type="ECO:0000313" key="6">
    <source>
        <dbReference type="Proteomes" id="UP000285596"/>
    </source>
</evidence>
<keyword evidence="1" id="KW-0378">Hydrolase</keyword>
<comment type="caution">
    <text evidence="5">The sequence shown here is derived from an EMBL/GenBank/DDBJ whole genome shotgun (WGS) entry which is preliminary data.</text>
</comment>
<dbReference type="InterPro" id="IPR036116">
    <property type="entry name" value="FN3_sf"/>
</dbReference>
<dbReference type="PROSITE" id="PS50853">
    <property type="entry name" value="FN3"/>
    <property type="match status" value="1"/>
</dbReference>
<evidence type="ECO:0000256" key="3">
    <source>
        <dbReference type="ARBA" id="ARBA00023326"/>
    </source>
</evidence>
<dbReference type="SUPFAM" id="SSF49265">
    <property type="entry name" value="Fibronectin type III"/>
    <property type="match status" value="1"/>
</dbReference>
<reference evidence="5 6" key="1">
    <citation type="submission" date="2018-08" db="EMBL/GenBank/DDBJ databases">
        <title>Streptomyces globisporus 1912-4Crt, whole genome shotgun sequence.</title>
        <authorList>
            <person name="Matselyukh B."/>
        </authorList>
    </citation>
    <scope>NUCLEOTIDE SEQUENCE [LARGE SCALE GENOMIC DNA]</scope>
    <source>
        <strain evidence="5 6">1912-4Crt</strain>
    </source>
</reference>
<dbReference type="InterPro" id="IPR003610">
    <property type="entry name" value="CBM5/12"/>
</dbReference>
<dbReference type="InterPro" id="IPR013783">
    <property type="entry name" value="Ig-like_fold"/>
</dbReference>
<evidence type="ECO:0000313" key="5">
    <source>
        <dbReference type="EMBL" id="ROV70514.1"/>
    </source>
</evidence>
<name>A0A423V7C6_STRGL</name>
<dbReference type="SMART" id="SM00495">
    <property type="entry name" value="ChtBD3"/>
    <property type="match status" value="1"/>
</dbReference>
<dbReference type="Gene3D" id="2.10.10.20">
    <property type="entry name" value="Carbohydrate-binding module superfamily 5/12"/>
    <property type="match status" value="1"/>
</dbReference>
<dbReference type="AlphaFoldDB" id="A0A423V7C6"/>
<dbReference type="InterPro" id="IPR003961">
    <property type="entry name" value="FN3_dom"/>
</dbReference>
<dbReference type="GO" id="GO:0005576">
    <property type="term" value="C:extracellular region"/>
    <property type="evidence" value="ECO:0007669"/>
    <property type="project" value="InterPro"/>
</dbReference>
<dbReference type="CDD" id="cd00063">
    <property type="entry name" value="FN3"/>
    <property type="match status" value="1"/>
</dbReference>
<evidence type="ECO:0000259" key="4">
    <source>
        <dbReference type="PROSITE" id="PS50853"/>
    </source>
</evidence>
<dbReference type="SUPFAM" id="SSF51055">
    <property type="entry name" value="Carbohydrate binding domain"/>
    <property type="match status" value="1"/>
</dbReference>
<organism evidence="5 6">
    <name type="scientific">Streptomyces globisporus</name>
    <dbReference type="NCBI Taxonomy" id="1908"/>
    <lineage>
        <taxon>Bacteria</taxon>
        <taxon>Bacillati</taxon>
        <taxon>Actinomycetota</taxon>
        <taxon>Actinomycetes</taxon>
        <taxon>Kitasatosporales</taxon>
        <taxon>Streptomycetaceae</taxon>
        <taxon>Streptomyces</taxon>
    </lineage>
</organism>
<accession>A0A423V7C6</accession>
<dbReference type="RefSeq" id="WP_118899002.1">
    <property type="nucleotide sequence ID" value="NZ_QWFA01000001.1"/>
</dbReference>
<dbReference type="GO" id="GO:0004553">
    <property type="term" value="F:hydrolase activity, hydrolyzing O-glycosyl compounds"/>
    <property type="evidence" value="ECO:0007669"/>
    <property type="project" value="InterPro"/>
</dbReference>
<dbReference type="GO" id="GO:0030246">
    <property type="term" value="F:carbohydrate binding"/>
    <property type="evidence" value="ECO:0007669"/>
    <property type="project" value="InterPro"/>
</dbReference>
<feature type="domain" description="Fibronectin type-III" evidence="4">
    <location>
        <begin position="5"/>
        <end position="89"/>
    </location>
</feature>
<dbReference type="Proteomes" id="UP000285596">
    <property type="component" value="Unassembled WGS sequence"/>
</dbReference>
<sequence>MELHPPYHLHATDVTDTQIKLAWRPASDSVDVQYVVFRDGLEISRRSETTFTDSSLTPDTEYRYFIASTDASGEFSVPSDVASVRTNGGGHAVPEWDSNSTSYQVGDAVLYRGNIYHCLQRHTSNVSWAPTAAVTLWKRA</sequence>
<keyword evidence="2" id="KW-0326">Glycosidase</keyword>
<dbReference type="SMART" id="SM00060">
    <property type="entry name" value="FN3"/>
    <property type="match status" value="1"/>
</dbReference>
<dbReference type="Pfam" id="PF02839">
    <property type="entry name" value="CBM_5_12"/>
    <property type="match status" value="1"/>
</dbReference>
<keyword evidence="3" id="KW-0119">Carbohydrate metabolism</keyword>
<dbReference type="EMBL" id="QWFA01000001">
    <property type="protein sequence ID" value="ROV70514.1"/>
    <property type="molecule type" value="Genomic_DNA"/>
</dbReference>
<gene>
    <name evidence="5" type="ORF">D3105_00325</name>
</gene>
<dbReference type="GO" id="GO:0000272">
    <property type="term" value="P:polysaccharide catabolic process"/>
    <property type="evidence" value="ECO:0007669"/>
    <property type="project" value="UniProtKB-KW"/>
</dbReference>
<dbReference type="Gene3D" id="2.60.40.10">
    <property type="entry name" value="Immunoglobulins"/>
    <property type="match status" value="1"/>
</dbReference>
<dbReference type="Pfam" id="PF00041">
    <property type="entry name" value="fn3"/>
    <property type="match status" value="1"/>
</dbReference>
<protein>
    <recommendedName>
        <fullName evidence="4">Fibronectin type-III domain-containing protein</fullName>
    </recommendedName>
</protein>